<organism evidence="2 3">
    <name type="scientific">Paenibacillus sonchi</name>
    <dbReference type="NCBI Taxonomy" id="373687"/>
    <lineage>
        <taxon>Bacteria</taxon>
        <taxon>Bacillati</taxon>
        <taxon>Bacillota</taxon>
        <taxon>Bacilli</taxon>
        <taxon>Bacillales</taxon>
        <taxon>Paenibacillaceae</taxon>
        <taxon>Paenibacillus</taxon>
        <taxon>Paenibacillus sonchi group</taxon>
    </lineage>
</organism>
<protein>
    <recommendedName>
        <fullName evidence="4">Sulfatase N-terminal domain-containing protein</fullName>
    </recommendedName>
</protein>
<feature type="transmembrane region" description="Helical" evidence="1">
    <location>
        <begin position="72"/>
        <end position="91"/>
    </location>
</feature>
<keyword evidence="1" id="KW-0812">Transmembrane</keyword>
<feature type="transmembrane region" description="Helical" evidence="1">
    <location>
        <begin position="12"/>
        <end position="28"/>
    </location>
</feature>
<feature type="transmembrane region" description="Helical" evidence="1">
    <location>
        <begin position="48"/>
        <end position="65"/>
    </location>
</feature>
<proteinExistence type="predicted"/>
<dbReference type="Proteomes" id="UP000595841">
    <property type="component" value="Chromosome"/>
</dbReference>
<feature type="transmembrane region" description="Helical" evidence="1">
    <location>
        <begin position="122"/>
        <end position="143"/>
    </location>
</feature>
<keyword evidence="1" id="KW-0472">Membrane</keyword>
<dbReference type="RefSeq" id="WP_202676615.1">
    <property type="nucleotide sequence ID" value="NZ_CP068595.1"/>
</dbReference>
<sequence length="337" mass="37089">MRYFRPSKKLGFMLLGLLLGGFVLNFFIQAASLDMNFMSVLNWIGKSYWLYVGGSLFFFFVLLAFSAVLPNMYIGPVIGFLLVILLGIANFKKQSTTGEPLFPWDLMLVKNAGEMSKITKGMISPLALGLAVLAVAAVIWLLLKLPRIRVQLPLRLLLTAVSAGMIAGFIVMVSGQTTFASSLNYQNIFWNQKVNYSQNGFVFAFTGNLRQNLLEQPEGYSRESVEAIAAKYNSLPDTASGQAAVEQPNILFMMDEAFFDPTRLPGITLSDDPLKFIHQAESATPSGYLLSPEFGGNTANVEFEALTGMSMYFLGTARFHINSGLSKCPRCPPLSAF</sequence>
<dbReference type="AlphaFoldDB" id="A0A974PA87"/>
<evidence type="ECO:0000313" key="3">
    <source>
        <dbReference type="Proteomes" id="UP000595841"/>
    </source>
</evidence>
<evidence type="ECO:0000256" key="1">
    <source>
        <dbReference type="SAM" id="Phobius"/>
    </source>
</evidence>
<dbReference type="KEGG" id="pson:JI735_26955"/>
<keyword evidence="1" id="KW-1133">Transmembrane helix</keyword>
<evidence type="ECO:0000313" key="2">
    <source>
        <dbReference type="EMBL" id="QQZ60140.1"/>
    </source>
</evidence>
<keyword evidence="3" id="KW-1185">Reference proteome</keyword>
<evidence type="ECO:0008006" key="4">
    <source>
        <dbReference type="Google" id="ProtNLM"/>
    </source>
</evidence>
<feature type="transmembrane region" description="Helical" evidence="1">
    <location>
        <begin position="155"/>
        <end position="175"/>
    </location>
</feature>
<gene>
    <name evidence="2" type="ORF">JI735_26955</name>
</gene>
<name>A0A974PA87_9BACL</name>
<reference evidence="2 3" key="1">
    <citation type="submission" date="2021-01" db="EMBL/GenBank/DDBJ databases">
        <title>Whole genome sequence of Paenibacillus sonchi LMG 24727 for comparative genomics.</title>
        <authorList>
            <person name="Lee G."/>
            <person name="Kim M.-J."/>
            <person name="Lim K."/>
            <person name="Shin J.-H."/>
        </authorList>
    </citation>
    <scope>NUCLEOTIDE SEQUENCE [LARGE SCALE GENOMIC DNA]</scope>
    <source>
        <strain evidence="2 3">LMG 24727</strain>
    </source>
</reference>
<dbReference type="EMBL" id="CP068595">
    <property type="protein sequence ID" value="QQZ60140.1"/>
    <property type="molecule type" value="Genomic_DNA"/>
</dbReference>
<accession>A0A974PA87</accession>